<organism evidence="1 2">
    <name type="scientific">Halioxenophilus aromaticivorans</name>
    <dbReference type="NCBI Taxonomy" id="1306992"/>
    <lineage>
        <taxon>Bacteria</taxon>
        <taxon>Pseudomonadati</taxon>
        <taxon>Pseudomonadota</taxon>
        <taxon>Gammaproteobacteria</taxon>
        <taxon>Alteromonadales</taxon>
        <taxon>Alteromonadaceae</taxon>
        <taxon>Halioxenophilus</taxon>
    </lineage>
</organism>
<dbReference type="AlphaFoldDB" id="A0AAV3U8X8"/>
<comment type="caution">
    <text evidence="1">The sequence shown here is derived from an EMBL/GenBank/DDBJ whole genome shotgun (WGS) entry which is preliminary data.</text>
</comment>
<sequence>MAIPQKNLVVSGDVKPMIPEKISQIRSVIAQEKARTDGDRDFNYWMLEKAVQVHHLVALPRGQEFDALSKFVVAYIDALPDCLEHFHRVAEQANLSPYTDLFLNLATDFVLAPPAELELEVGFGHLMDEAFMAHRLLEELNDRCLHYLGGPGLPVDNSFANVIVHGLIGDEFANDLDLAVHFAIESQAAQERAVTANLHAKPLQAVADAAKDWPTLGEELMVGIRFQF</sequence>
<dbReference type="RefSeq" id="WP_345427158.1">
    <property type="nucleotide sequence ID" value="NZ_AP031496.1"/>
</dbReference>
<protein>
    <submittedName>
        <fullName evidence="1">Uncharacterized protein</fullName>
    </submittedName>
</protein>
<evidence type="ECO:0000313" key="2">
    <source>
        <dbReference type="Proteomes" id="UP001409585"/>
    </source>
</evidence>
<dbReference type="Proteomes" id="UP001409585">
    <property type="component" value="Unassembled WGS sequence"/>
</dbReference>
<evidence type="ECO:0000313" key="1">
    <source>
        <dbReference type="EMBL" id="GAA4957753.1"/>
    </source>
</evidence>
<gene>
    <name evidence="1" type="ORF">GCM10025791_42880</name>
</gene>
<proteinExistence type="predicted"/>
<accession>A0AAV3U8X8</accession>
<keyword evidence="2" id="KW-1185">Reference proteome</keyword>
<reference evidence="2" key="1">
    <citation type="journal article" date="2019" name="Int. J. Syst. Evol. Microbiol.">
        <title>The Global Catalogue of Microorganisms (GCM) 10K type strain sequencing project: providing services to taxonomists for standard genome sequencing and annotation.</title>
        <authorList>
            <consortium name="The Broad Institute Genomics Platform"/>
            <consortium name="The Broad Institute Genome Sequencing Center for Infectious Disease"/>
            <person name="Wu L."/>
            <person name="Ma J."/>
        </authorList>
    </citation>
    <scope>NUCLEOTIDE SEQUENCE [LARGE SCALE GENOMIC DNA]</scope>
    <source>
        <strain evidence="2">JCM 19134</strain>
    </source>
</reference>
<dbReference type="EMBL" id="BAABLX010000075">
    <property type="protein sequence ID" value="GAA4957753.1"/>
    <property type="molecule type" value="Genomic_DNA"/>
</dbReference>
<name>A0AAV3U8X8_9ALTE</name>